<dbReference type="InterPro" id="IPR014764">
    <property type="entry name" value="DCN-prot"/>
</dbReference>
<reference evidence="4 5" key="1">
    <citation type="submission" date="2015-12" db="EMBL/GenBank/DDBJ databases">
        <title>Dictyostelia acquired genes for synthesis and detection of signals that induce cell-type specialization by lateral gene transfer from prokaryotes.</title>
        <authorList>
            <person name="Gloeckner G."/>
            <person name="Schaap P."/>
        </authorList>
    </citation>
    <scope>NUCLEOTIDE SEQUENCE [LARGE SCALE GENOMIC DNA]</scope>
    <source>
        <strain evidence="4 5">TK</strain>
    </source>
</reference>
<comment type="function">
    <text evidence="1">Neddylation of cullins play an essential role in the regulation of SCF-type complexes activity.</text>
</comment>
<evidence type="ECO:0000256" key="1">
    <source>
        <dbReference type="RuleBase" id="RU410713"/>
    </source>
</evidence>
<dbReference type="AlphaFoldDB" id="A0A151ZHS8"/>
<feature type="domain" description="DCUN1" evidence="3">
    <location>
        <begin position="61"/>
        <end position="250"/>
    </location>
</feature>
<accession>A0A151ZHS8</accession>
<dbReference type="InterPro" id="IPR011992">
    <property type="entry name" value="EF-hand-dom_pair"/>
</dbReference>
<dbReference type="OMA" id="PHEPDKM"/>
<dbReference type="GO" id="GO:0032182">
    <property type="term" value="F:ubiquitin-like protein binding"/>
    <property type="evidence" value="ECO:0007669"/>
    <property type="project" value="TreeGrafter"/>
</dbReference>
<dbReference type="Proteomes" id="UP000076078">
    <property type="component" value="Unassembled WGS sequence"/>
</dbReference>
<proteinExistence type="predicted"/>
<evidence type="ECO:0000256" key="2">
    <source>
        <dbReference type="SAM" id="MobiDB-lite"/>
    </source>
</evidence>
<dbReference type="SUPFAM" id="SSF47473">
    <property type="entry name" value="EF-hand"/>
    <property type="match status" value="1"/>
</dbReference>
<evidence type="ECO:0000313" key="4">
    <source>
        <dbReference type="EMBL" id="KYQ93542.1"/>
    </source>
</evidence>
<dbReference type="InterPro" id="IPR005176">
    <property type="entry name" value="PONY_dom"/>
</dbReference>
<dbReference type="STRING" id="361077.A0A151ZHS8"/>
<dbReference type="PANTHER" id="PTHR12281">
    <property type="entry name" value="RP42 RELATED"/>
    <property type="match status" value="1"/>
</dbReference>
<dbReference type="Gene3D" id="1.10.238.10">
    <property type="entry name" value="EF-hand"/>
    <property type="match status" value="1"/>
</dbReference>
<dbReference type="PANTHER" id="PTHR12281:SF12">
    <property type="entry name" value="DEFECTIVE IN CULLIN NEDDYLATION PROTEIN"/>
    <property type="match status" value="1"/>
</dbReference>
<name>A0A151ZHS8_TIELA</name>
<gene>
    <name evidence="4" type="ORF">DLAC_06248</name>
</gene>
<dbReference type="GO" id="GO:0097602">
    <property type="term" value="F:cullin family protein binding"/>
    <property type="evidence" value="ECO:0007669"/>
    <property type="project" value="TreeGrafter"/>
</dbReference>
<dbReference type="GO" id="GO:0000151">
    <property type="term" value="C:ubiquitin ligase complex"/>
    <property type="evidence" value="ECO:0007669"/>
    <property type="project" value="TreeGrafter"/>
</dbReference>
<dbReference type="PROSITE" id="PS51229">
    <property type="entry name" value="DCUN1"/>
    <property type="match status" value="1"/>
</dbReference>
<sequence>MTRKTPTKTTGTTKSPSMMPQFTIQQQQQQTQMQQSHAINQSRKRKNSEEKVQVIIKKASNPLTNLQLMFEKYKDDDEYIGPEGIDRFCNALGFPPASIQVLILAWKIGAQKMGYFSKTEFIDGLEQLKCFDLDTLKQTLVQLTLSTKYDSIKFLELYKYAFTFASEVESKKSVDIESAAEMLSIILPEGPHTTTFVEFLKDRTHSYKVLNRDQWLCFLEFSKTVKSDLSNYDESDAWPMLFDSYSTYKLSSQKIQPDKK</sequence>
<evidence type="ECO:0000313" key="5">
    <source>
        <dbReference type="Proteomes" id="UP000076078"/>
    </source>
</evidence>
<dbReference type="Pfam" id="PF03556">
    <property type="entry name" value="Cullin_binding"/>
    <property type="match status" value="1"/>
</dbReference>
<keyword evidence="5" id="KW-1185">Reference proteome</keyword>
<comment type="caution">
    <text evidence="4">The sequence shown here is derived from an EMBL/GenBank/DDBJ whole genome shotgun (WGS) entry which is preliminary data.</text>
</comment>
<feature type="region of interest" description="Disordered" evidence="2">
    <location>
        <begin position="1"/>
        <end position="50"/>
    </location>
</feature>
<dbReference type="GO" id="GO:0045116">
    <property type="term" value="P:protein neddylation"/>
    <property type="evidence" value="ECO:0007669"/>
    <property type="project" value="TreeGrafter"/>
</dbReference>
<dbReference type="FunCoup" id="A0A151ZHS8">
    <property type="interactions" value="6"/>
</dbReference>
<dbReference type="Gene3D" id="1.10.238.200">
    <property type="entry name" value="Cullin, PONY binding domain"/>
    <property type="match status" value="1"/>
</dbReference>
<dbReference type="InParanoid" id="A0A151ZHS8"/>
<protein>
    <recommendedName>
        <fullName evidence="1">Defective in cullin neddylation protein</fullName>
    </recommendedName>
</protein>
<feature type="compositionally biased region" description="Low complexity" evidence="2">
    <location>
        <begin position="7"/>
        <end position="35"/>
    </location>
</feature>
<organism evidence="4 5">
    <name type="scientific">Tieghemostelium lacteum</name>
    <name type="common">Slime mold</name>
    <name type="synonym">Dictyostelium lacteum</name>
    <dbReference type="NCBI Taxonomy" id="361077"/>
    <lineage>
        <taxon>Eukaryota</taxon>
        <taxon>Amoebozoa</taxon>
        <taxon>Evosea</taxon>
        <taxon>Eumycetozoa</taxon>
        <taxon>Dictyostelia</taxon>
        <taxon>Dictyosteliales</taxon>
        <taxon>Raperosteliaceae</taxon>
        <taxon>Tieghemostelium</taxon>
    </lineage>
</organism>
<evidence type="ECO:0000259" key="3">
    <source>
        <dbReference type="PROSITE" id="PS51229"/>
    </source>
</evidence>
<dbReference type="GO" id="GO:0031624">
    <property type="term" value="F:ubiquitin conjugating enzyme binding"/>
    <property type="evidence" value="ECO:0007669"/>
    <property type="project" value="TreeGrafter"/>
</dbReference>
<dbReference type="EMBL" id="LODT01000028">
    <property type="protein sequence ID" value="KYQ93542.1"/>
    <property type="molecule type" value="Genomic_DNA"/>
</dbReference>
<dbReference type="OrthoDB" id="286637at2759"/>
<dbReference type="InterPro" id="IPR042460">
    <property type="entry name" value="DCN1-like_PONY"/>
</dbReference>